<feature type="transmembrane region" description="Helical" evidence="1">
    <location>
        <begin position="20"/>
        <end position="42"/>
    </location>
</feature>
<dbReference type="AlphaFoldDB" id="G4TRI0"/>
<keyword evidence="1" id="KW-1133">Transmembrane helix</keyword>
<sequence>MSIRSRRATLHRVFSSRTQYLPIGAAVVWFITLFILLIYWLAVGRPRYSSQEGAVAFISDVGAQVLKPLFVVGCVLTSLFFLGTLLVVHLIHAITYPGRIQASDAVSPGESASRSHPHLPHRTTRLQTVTSVITIVFTLLTSLSLILLSGFDTLQYRGTHQRFLAIFALSLFIGVIASVVLSGQLFFAHRHIKWLKTSFVLKLSTALVLISVGVAFVSRLATTERGVDIGYNQAGILEWTLGLIFVFYVLTFWYDLRTMLTPIPADRGSSAPQDSPRHMPIAV</sequence>
<organism evidence="3 4">
    <name type="scientific">Serendipita indica (strain DSM 11827)</name>
    <name type="common">Root endophyte fungus</name>
    <name type="synonym">Piriformospora indica</name>
    <dbReference type="NCBI Taxonomy" id="1109443"/>
    <lineage>
        <taxon>Eukaryota</taxon>
        <taxon>Fungi</taxon>
        <taxon>Dikarya</taxon>
        <taxon>Basidiomycota</taxon>
        <taxon>Agaricomycotina</taxon>
        <taxon>Agaricomycetes</taxon>
        <taxon>Sebacinales</taxon>
        <taxon>Serendipitaceae</taxon>
        <taxon>Serendipita</taxon>
    </lineage>
</organism>
<feature type="transmembrane region" description="Helical" evidence="1">
    <location>
        <begin position="129"/>
        <end position="151"/>
    </location>
</feature>
<feature type="transmembrane region" description="Helical" evidence="1">
    <location>
        <begin position="236"/>
        <end position="254"/>
    </location>
</feature>
<keyword evidence="1" id="KW-0472">Membrane</keyword>
<reference evidence="3 4" key="1">
    <citation type="journal article" date="2011" name="PLoS Pathog.">
        <title>Endophytic Life Strategies Decoded by Genome and Transcriptome Analyses of the Mutualistic Root Symbiont Piriformospora indica.</title>
        <authorList>
            <person name="Zuccaro A."/>
            <person name="Lahrmann U."/>
            <person name="Guldener U."/>
            <person name="Langen G."/>
            <person name="Pfiffi S."/>
            <person name="Biedenkopf D."/>
            <person name="Wong P."/>
            <person name="Samans B."/>
            <person name="Grimm C."/>
            <person name="Basiewicz M."/>
            <person name="Murat C."/>
            <person name="Martin F."/>
            <person name="Kogel K.H."/>
        </authorList>
    </citation>
    <scope>NUCLEOTIDE SEQUENCE [LARGE SCALE GENOMIC DNA]</scope>
    <source>
        <strain evidence="3 4">DSM 11827</strain>
    </source>
</reference>
<feature type="transmembrane region" description="Helical" evidence="1">
    <location>
        <begin position="163"/>
        <end position="187"/>
    </location>
</feature>
<dbReference type="HOGENOM" id="CLU_050573_3_0_1"/>
<feature type="transmembrane region" description="Helical" evidence="1">
    <location>
        <begin position="199"/>
        <end position="216"/>
    </location>
</feature>
<evidence type="ECO:0000313" key="3">
    <source>
        <dbReference type="EMBL" id="CCA73913.1"/>
    </source>
</evidence>
<feature type="domain" description="CWH43-like N-terminal" evidence="2">
    <location>
        <begin position="19"/>
        <end position="258"/>
    </location>
</feature>
<dbReference type="FunCoup" id="G4TRI0">
    <property type="interactions" value="56"/>
</dbReference>
<dbReference type="InParanoid" id="G4TRI0"/>
<proteinExistence type="predicted"/>
<dbReference type="OrthoDB" id="10032492at2759"/>
<dbReference type="OMA" id="IYTFYVW"/>
<dbReference type="Proteomes" id="UP000007148">
    <property type="component" value="Unassembled WGS sequence"/>
</dbReference>
<name>G4TRI0_SERID</name>
<keyword evidence="1" id="KW-0812">Transmembrane</keyword>
<feature type="transmembrane region" description="Helical" evidence="1">
    <location>
        <begin position="69"/>
        <end position="91"/>
    </location>
</feature>
<dbReference type="InterPro" id="IPR019402">
    <property type="entry name" value="CWH43_N"/>
</dbReference>
<dbReference type="STRING" id="1109443.G4TRI0"/>
<evidence type="ECO:0000259" key="2">
    <source>
        <dbReference type="Pfam" id="PF10277"/>
    </source>
</evidence>
<comment type="caution">
    <text evidence="3">The sequence shown here is derived from an EMBL/GenBank/DDBJ whole genome shotgun (WGS) entry which is preliminary data.</text>
</comment>
<dbReference type="eggNOG" id="ENOG502RZQS">
    <property type="taxonomic scope" value="Eukaryota"/>
</dbReference>
<gene>
    <name evidence="3" type="ORF">PIIN_07866</name>
</gene>
<protein>
    <recommendedName>
        <fullName evidence="2">CWH43-like N-terminal domain-containing protein</fullName>
    </recommendedName>
</protein>
<keyword evidence="4" id="KW-1185">Reference proteome</keyword>
<dbReference type="Pfam" id="PF10277">
    <property type="entry name" value="Frag1"/>
    <property type="match status" value="1"/>
</dbReference>
<evidence type="ECO:0000256" key="1">
    <source>
        <dbReference type="SAM" id="Phobius"/>
    </source>
</evidence>
<evidence type="ECO:0000313" key="4">
    <source>
        <dbReference type="Proteomes" id="UP000007148"/>
    </source>
</evidence>
<dbReference type="EMBL" id="CAFZ01000263">
    <property type="protein sequence ID" value="CCA73913.1"/>
    <property type="molecule type" value="Genomic_DNA"/>
</dbReference>
<accession>G4TRI0</accession>